<dbReference type="AlphaFoldDB" id="A0A1H7AZU9"/>
<reference evidence="3" key="1">
    <citation type="submission" date="2016-10" db="EMBL/GenBank/DDBJ databases">
        <authorList>
            <person name="Varghese N."/>
            <person name="Submissions S."/>
        </authorList>
    </citation>
    <scope>NUCLEOTIDE SEQUENCE [LARGE SCALE GENOMIC DNA]</scope>
    <source>
        <strain evidence="3">LMG 25967</strain>
    </source>
</reference>
<proteinExistence type="predicted"/>
<sequence length="476" mass="49488">MATIIFDTTLTDDVTHDESPGLQTSNVATTTEDNNDDDILLSSIGALLTTLDGLGAPSTAIGAARNQVLTFVEGADPVLKFRLFDGVDSDGGDPLLDSELTTLTTTAGDDPITLVRLNDTTIFGYANYGETGERVAFALHLEPIAPTATDPGGANITIVQYEAIHHPTGGDSYDEAVDLTGLVFVDAVQDVAFDDFSTAAAGQNLWNSVTDTTSGIQLLFTGFQLGSDTVNTSDFAIGSNSQSIVIGDGIVVDFVKGQTAPTQTSADDLANIDFNERVEGPSGGFTLVQTGGNAENRVGAEVFAYDSSELGTAYHDGVISGASQTIVAIEVWLGDTLVSAWTRTDGTDPDSIDEDVTFAINASNDDGVIIEGLLVNYRVEFFVDIVDGDDTGKLDRFSVQNVSAGGAANDTFDLGDIRLGGQDADQTEVGSQIRFEDDGPTADAALGTGSVSHDETAGLDADADDTDDAAVAALFA</sequence>
<gene>
    <name evidence="2" type="ORF">SAMN05216201_1141</name>
</gene>
<dbReference type="RefSeq" id="WP_090312618.1">
    <property type="nucleotide sequence ID" value="NZ_FNZE01000014.1"/>
</dbReference>
<dbReference type="EMBL" id="FNZE01000014">
    <property type="protein sequence ID" value="SEJ67642.1"/>
    <property type="molecule type" value="Genomic_DNA"/>
</dbReference>
<organism evidence="2 3">
    <name type="scientific">Pseudomonas linyingensis</name>
    <dbReference type="NCBI Taxonomy" id="915471"/>
    <lineage>
        <taxon>Bacteria</taxon>
        <taxon>Pseudomonadati</taxon>
        <taxon>Pseudomonadota</taxon>
        <taxon>Gammaproteobacteria</taxon>
        <taxon>Pseudomonadales</taxon>
        <taxon>Pseudomonadaceae</taxon>
        <taxon>Pseudomonas</taxon>
    </lineage>
</organism>
<feature type="non-terminal residue" evidence="2">
    <location>
        <position position="476"/>
    </location>
</feature>
<evidence type="ECO:0000313" key="3">
    <source>
        <dbReference type="Proteomes" id="UP000242930"/>
    </source>
</evidence>
<accession>A0A1H7AZU9</accession>
<protein>
    <recommendedName>
        <fullName evidence="4">DUF5801 domain-containing protein</fullName>
    </recommendedName>
</protein>
<dbReference type="OrthoDB" id="5192166at2"/>
<evidence type="ECO:0000313" key="2">
    <source>
        <dbReference type="EMBL" id="SEJ67642.1"/>
    </source>
</evidence>
<evidence type="ECO:0008006" key="4">
    <source>
        <dbReference type="Google" id="ProtNLM"/>
    </source>
</evidence>
<feature type="region of interest" description="Disordered" evidence="1">
    <location>
        <begin position="436"/>
        <end position="462"/>
    </location>
</feature>
<keyword evidence="3" id="KW-1185">Reference proteome</keyword>
<dbReference type="Proteomes" id="UP000242930">
    <property type="component" value="Unassembled WGS sequence"/>
</dbReference>
<evidence type="ECO:0000256" key="1">
    <source>
        <dbReference type="SAM" id="MobiDB-lite"/>
    </source>
</evidence>
<name>A0A1H7AZU9_9PSED</name>